<comment type="caution">
    <text evidence="2">The sequence shown here is derived from an EMBL/GenBank/DDBJ whole genome shotgun (WGS) entry which is preliminary data.</text>
</comment>
<dbReference type="EMBL" id="MDYQ01000128">
    <property type="protein sequence ID" value="PRP81301.1"/>
    <property type="molecule type" value="Genomic_DNA"/>
</dbReference>
<dbReference type="Proteomes" id="UP000241769">
    <property type="component" value="Unassembled WGS sequence"/>
</dbReference>
<keyword evidence="1" id="KW-0812">Transmembrane</keyword>
<evidence type="ECO:0008006" key="4">
    <source>
        <dbReference type="Google" id="ProtNLM"/>
    </source>
</evidence>
<keyword evidence="1" id="KW-0472">Membrane</keyword>
<keyword evidence="3" id="KW-1185">Reference proteome</keyword>
<name>A0A2P6NBI3_9EUKA</name>
<feature type="transmembrane region" description="Helical" evidence="1">
    <location>
        <begin position="312"/>
        <end position="335"/>
    </location>
</feature>
<feature type="transmembrane region" description="Helical" evidence="1">
    <location>
        <begin position="186"/>
        <end position="205"/>
    </location>
</feature>
<accession>A0A2P6NBI3</accession>
<evidence type="ECO:0000313" key="3">
    <source>
        <dbReference type="Proteomes" id="UP000241769"/>
    </source>
</evidence>
<gene>
    <name evidence="2" type="ORF">PROFUN_04536</name>
</gene>
<dbReference type="AlphaFoldDB" id="A0A2P6NBI3"/>
<feature type="transmembrane region" description="Helical" evidence="1">
    <location>
        <begin position="248"/>
        <end position="269"/>
    </location>
</feature>
<organism evidence="2 3">
    <name type="scientific">Planoprotostelium fungivorum</name>
    <dbReference type="NCBI Taxonomy" id="1890364"/>
    <lineage>
        <taxon>Eukaryota</taxon>
        <taxon>Amoebozoa</taxon>
        <taxon>Evosea</taxon>
        <taxon>Variosea</taxon>
        <taxon>Cavosteliida</taxon>
        <taxon>Cavosteliaceae</taxon>
        <taxon>Planoprotostelium</taxon>
    </lineage>
</organism>
<evidence type="ECO:0000313" key="2">
    <source>
        <dbReference type="EMBL" id="PRP81301.1"/>
    </source>
</evidence>
<protein>
    <recommendedName>
        <fullName evidence="4">Transmembrane protein</fullName>
    </recommendedName>
</protein>
<reference evidence="2 3" key="1">
    <citation type="journal article" date="2018" name="Genome Biol. Evol.">
        <title>Multiple Roots of Fruiting Body Formation in Amoebozoa.</title>
        <authorList>
            <person name="Hillmann F."/>
            <person name="Forbes G."/>
            <person name="Novohradska S."/>
            <person name="Ferling I."/>
            <person name="Riege K."/>
            <person name="Groth M."/>
            <person name="Westermann M."/>
            <person name="Marz M."/>
            <person name="Spaller T."/>
            <person name="Winckler T."/>
            <person name="Schaap P."/>
            <person name="Glockner G."/>
        </authorList>
    </citation>
    <scope>NUCLEOTIDE SEQUENCE [LARGE SCALE GENOMIC DNA]</scope>
    <source>
        <strain evidence="2 3">Jena</strain>
    </source>
</reference>
<sequence length="374" mass="42377">MVDFEYWTSSLNLKFWTLVHSGCSPCETFHWAGNFTNSHIDKAFPLLFRITETSLGRGQQTLVVCDAGDFYLYSGDYSFVCFRSEDQNTGDRWKYVRVLKIDGVADTEEGTLFQKYLRRSSMPRTPVVIEQLPLSSHFADNRSLAMMFDTQRSEVVPITLFSIPKDDNNVLMVEGVNIQCWTRSHVPYALCGLVGFGIYFPLAIYTLPRIQTADPTSEIIRDTRFLYIQKMLYVTLVVLQTMRASADLYPIVCALIISILLMVTSLDAACNVRWINRAQTLVYVAAAWASTMSLWAEVTWKPNQDHKRLTLPVIFLVVGYVFILGSFVVMGVSFVQSFHKKTKSNLLSAFGQETTERTPLLINDLRPALEGGDG</sequence>
<dbReference type="OrthoDB" id="301971at2759"/>
<keyword evidence="1" id="KW-1133">Transmembrane helix</keyword>
<dbReference type="InParanoid" id="A0A2P6NBI3"/>
<feature type="transmembrane region" description="Helical" evidence="1">
    <location>
        <begin position="281"/>
        <end position="300"/>
    </location>
</feature>
<proteinExistence type="predicted"/>
<evidence type="ECO:0000256" key="1">
    <source>
        <dbReference type="SAM" id="Phobius"/>
    </source>
</evidence>